<sequence length="203" mass="21058">MLTARGLRHAYDTRTVLDGIDLALAPGEVLGLGGPSGSGKSTLGQLLAGRMTPQAGRVRLDGAALPAPAPGRPAPVQYAPQTAELAVDPRWSVARILSNGGPPDGAALSALGIQPGWHDRRPSELSGGELARVSLARLIHPGLRALICDEITAQLDALEQAALLDRLTGLARRRGIGLLLISHSAGLRARYCTRSLTLVARGG</sequence>
<dbReference type="PROSITE" id="PS50893">
    <property type="entry name" value="ABC_TRANSPORTER_2"/>
    <property type="match status" value="1"/>
</dbReference>
<accession>A0A438AET4</accession>
<keyword evidence="1" id="KW-0813">Transport</keyword>
<dbReference type="InterPro" id="IPR050319">
    <property type="entry name" value="ABC_transp_ATP-bind"/>
</dbReference>
<keyword evidence="6" id="KW-1185">Reference proteome</keyword>
<comment type="caution">
    <text evidence="5">The sequence shown here is derived from an EMBL/GenBank/DDBJ whole genome shotgun (WGS) entry which is preliminary data.</text>
</comment>
<dbReference type="RefSeq" id="WP_127907330.1">
    <property type="nucleotide sequence ID" value="NZ_RQXX01000005.1"/>
</dbReference>
<dbReference type="Gene3D" id="3.40.50.300">
    <property type="entry name" value="P-loop containing nucleotide triphosphate hydrolases"/>
    <property type="match status" value="1"/>
</dbReference>
<dbReference type="AlphaFoldDB" id="A0A438AET4"/>
<dbReference type="InterPro" id="IPR003593">
    <property type="entry name" value="AAA+_ATPase"/>
</dbReference>
<dbReference type="PANTHER" id="PTHR43776:SF5">
    <property type="entry name" value="ATPASE COMPONENT OF ABC-TYPE TRANSPORT SYSTEM"/>
    <property type="match status" value="1"/>
</dbReference>
<dbReference type="EMBL" id="RQXX01000005">
    <property type="protein sequence ID" value="RVV97204.1"/>
    <property type="molecule type" value="Genomic_DNA"/>
</dbReference>
<dbReference type="Proteomes" id="UP000285908">
    <property type="component" value="Unassembled WGS sequence"/>
</dbReference>
<evidence type="ECO:0000313" key="6">
    <source>
        <dbReference type="Proteomes" id="UP000285908"/>
    </source>
</evidence>
<reference evidence="5 6" key="1">
    <citation type="submission" date="2018-11" db="EMBL/GenBank/DDBJ databases">
        <title>Mesobaculum littorinae gen. nov., sp. nov., isolated from Littorina scabra that represents a novel genus of the order Rhodobacteraceae.</title>
        <authorList>
            <person name="Li F."/>
        </authorList>
    </citation>
    <scope>NUCLEOTIDE SEQUENCE [LARGE SCALE GENOMIC DNA]</scope>
    <source>
        <strain evidence="5 6">M0103</strain>
    </source>
</reference>
<dbReference type="SUPFAM" id="SSF52540">
    <property type="entry name" value="P-loop containing nucleoside triphosphate hydrolases"/>
    <property type="match status" value="1"/>
</dbReference>
<dbReference type="GO" id="GO:0005524">
    <property type="term" value="F:ATP binding"/>
    <property type="evidence" value="ECO:0007669"/>
    <property type="project" value="UniProtKB-KW"/>
</dbReference>
<dbReference type="InterPro" id="IPR003439">
    <property type="entry name" value="ABC_transporter-like_ATP-bd"/>
</dbReference>
<evidence type="ECO:0000259" key="4">
    <source>
        <dbReference type="PROSITE" id="PS50893"/>
    </source>
</evidence>
<keyword evidence="2" id="KW-0547">Nucleotide-binding</keyword>
<dbReference type="Pfam" id="PF00005">
    <property type="entry name" value="ABC_tran"/>
    <property type="match status" value="1"/>
</dbReference>
<dbReference type="GO" id="GO:0016887">
    <property type="term" value="F:ATP hydrolysis activity"/>
    <property type="evidence" value="ECO:0007669"/>
    <property type="project" value="InterPro"/>
</dbReference>
<dbReference type="PANTHER" id="PTHR43776">
    <property type="entry name" value="TRANSPORT ATP-BINDING PROTEIN"/>
    <property type="match status" value="1"/>
</dbReference>
<dbReference type="OrthoDB" id="9784450at2"/>
<evidence type="ECO:0000256" key="1">
    <source>
        <dbReference type="ARBA" id="ARBA00022448"/>
    </source>
</evidence>
<proteinExistence type="predicted"/>
<keyword evidence="3 5" id="KW-0067">ATP-binding</keyword>
<dbReference type="PROSITE" id="PS00211">
    <property type="entry name" value="ABC_TRANSPORTER_1"/>
    <property type="match status" value="1"/>
</dbReference>
<dbReference type="GO" id="GO:0055085">
    <property type="term" value="P:transmembrane transport"/>
    <property type="evidence" value="ECO:0007669"/>
    <property type="project" value="UniProtKB-ARBA"/>
</dbReference>
<dbReference type="InterPro" id="IPR017871">
    <property type="entry name" value="ABC_transporter-like_CS"/>
</dbReference>
<dbReference type="InterPro" id="IPR027417">
    <property type="entry name" value="P-loop_NTPase"/>
</dbReference>
<organism evidence="5 6">
    <name type="scientific">Mesobaculum littorinae</name>
    <dbReference type="NCBI Taxonomy" id="2486419"/>
    <lineage>
        <taxon>Bacteria</taxon>
        <taxon>Pseudomonadati</taxon>
        <taxon>Pseudomonadota</taxon>
        <taxon>Alphaproteobacteria</taxon>
        <taxon>Rhodobacterales</taxon>
        <taxon>Roseobacteraceae</taxon>
        <taxon>Mesobaculum</taxon>
    </lineage>
</organism>
<protein>
    <submittedName>
        <fullName evidence="5">ATP-binding cassette domain-containing protein</fullName>
    </submittedName>
</protein>
<gene>
    <name evidence="5" type="ORF">EKE94_14380</name>
</gene>
<evidence type="ECO:0000313" key="5">
    <source>
        <dbReference type="EMBL" id="RVV97204.1"/>
    </source>
</evidence>
<feature type="domain" description="ABC transporter" evidence="4">
    <location>
        <begin position="2"/>
        <end position="199"/>
    </location>
</feature>
<dbReference type="SMART" id="SM00382">
    <property type="entry name" value="AAA"/>
    <property type="match status" value="1"/>
</dbReference>
<name>A0A438AET4_9RHOB</name>
<evidence type="ECO:0000256" key="3">
    <source>
        <dbReference type="ARBA" id="ARBA00022840"/>
    </source>
</evidence>
<evidence type="ECO:0000256" key="2">
    <source>
        <dbReference type="ARBA" id="ARBA00022741"/>
    </source>
</evidence>